<evidence type="ECO:0000256" key="6">
    <source>
        <dbReference type="ARBA" id="ARBA00022723"/>
    </source>
</evidence>
<dbReference type="NCBIfam" id="TIGR00177">
    <property type="entry name" value="molyb_syn"/>
    <property type="match status" value="1"/>
</dbReference>
<comment type="cofactor">
    <cofactor evidence="1">
        <name>Mg(2+)</name>
        <dbReference type="ChEBI" id="CHEBI:18420"/>
    </cofactor>
</comment>
<proteinExistence type="predicted"/>
<protein>
    <recommendedName>
        <fullName evidence="3">molybdopterin molybdotransferase</fullName>
        <ecNumber evidence="3">2.10.1.1</ecNumber>
    </recommendedName>
</protein>
<dbReference type="SUPFAM" id="SSF63882">
    <property type="entry name" value="MoeA N-terminal region -like"/>
    <property type="match status" value="1"/>
</dbReference>
<dbReference type="Gene3D" id="3.40.980.10">
    <property type="entry name" value="MoaB/Mog-like domain"/>
    <property type="match status" value="1"/>
</dbReference>
<reference evidence="11" key="1">
    <citation type="submission" date="2016-10" db="EMBL/GenBank/DDBJ databases">
        <authorList>
            <person name="de Groot N.N."/>
        </authorList>
    </citation>
    <scope>NUCLEOTIDE SEQUENCE</scope>
</reference>
<dbReference type="InterPro" id="IPR038987">
    <property type="entry name" value="MoeA-like"/>
</dbReference>
<dbReference type="GO" id="GO:0061599">
    <property type="term" value="F:molybdopterin molybdotransferase activity"/>
    <property type="evidence" value="ECO:0007669"/>
    <property type="project" value="UniProtKB-EC"/>
</dbReference>
<name>A0A1W1C241_9ZZZZ</name>
<keyword evidence="8" id="KW-0501">Molybdenum cofactor biosynthesis</keyword>
<dbReference type="EC" id="2.10.1.1" evidence="3"/>
<dbReference type="SMART" id="SM00852">
    <property type="entry name" value="MoCF_biosynth"/>
    <property type="match status" value="1"/>
</dbReference>
<dbReference type="PANTHER" id="PTHR10192:SF5">
    <property type="entry name" value="GEPHYRIN"/>
    <property type="match status" value="1"/>
</dbReference>
<evidence type="ECO:0000256" key="9">
    <source>
        <dbReference type="ARBA" id="ARBA00047317"/>
    </source>
</evidence>
<evidence type="ECO:0000256" key="8">
    <source>
        <dbReference type="ARBA" id="ARBA00023150"/>
    </source>
</evidence>
<dbReference type="GO" id="GO:0046872">
    <property type="term" value="F:metal ion binding"/>
    <property type="evidence" value="ECO:0007669"/>
    <property type="project" value="UniProtKB-KW"/>
</dbReference>
<keyword evidence="4" id="KW-0500">Molybdenum</keyword>
<keyword evidence="5" id="KW-0808">Transferase</keyword>
<feature type="domain" description="MoaB/Mog" evidence="10">
    <location>
        <begin position="172"/>
        <end position="309"/>
    </location>
</feature>
<dbReference type="PANTHER" id="PTHR10192">
    <property type="entry name" value="MOLYBDOPTERIN BIOSYNTHESIS PROTEIN"/>
    <property type="match status" value="1"/>
</dbReference>
<dbReference type="InterPro" id="IPR001453">
    <property type="entry name" value="MoaB/Mog_dom"/>
</dbReference>
<dbReference type="Gene3D" id="3.90.105.10">
    <property type="entry name" value="Molybdopterin biosynthesis moea protein, domain 2"/>
    <property type="match status" value="1"/>
</dbReference>
<evidence type="ECO:0000256" key="1">
    <source>
        <dbReference type="ARBA" id="ARBA00001946"/>
    </source>
</evidence>
<evidence type="ECO:0000256" key="5">
    <source>
        <dbReference type="ARBA" id="ARBA00022679"/>
    </source>
</evidence>
<evidence type="ECO:0000256" key="3">
    <source>
        <dbReference type="ARBA" id="ARBA00013269"/>
    </source>
</evidence>
<evidence type="ECO:0000313" key="11">
    <source>
        <dbReference type="EMBL" id="SFV59815.1"/>
    </source>
</evidence>
<keyword evidence="6" id="KW-0479">Metal-binding</keyword>
<comment type="catalytic activity">
    <reaction evidence="9">
        <text>adenylyl-molybdopterin + molybdate = Mo-molybdopterin + AMP + H(+)</text>
        <dbReference type="Rhea" id="RHEA:35047"/>
        <dbReference type="ChEBI" id="CHEBI:15378"/>
        <dbReference type="ChEBI" id="CHEBI:36264"/>
        <dbReference type="ChEBI" id="CHEBI:62727"/>
        <dbReference type="ChEBI" id="CHEBI:71302"/>
        <dbReference type="ChEBI" id="CHEBI:456215"/>
        <dbReference type="EC" id="2.10.1.1"/>
    </reaction>
</comment>
<dbReference type="GO" id="GO:0006777">
    <property type="term" value="P:Mo-molybdopterin cofactor biosynthetic process"/>
    <property type="evidence" value="ECO:0007669"/>
    <property type="project" value="UniProtKB-KW"/>
</dbReference>
<dbReference type="Gene3D" id="2.40.340.10">
    <property type="entry name" value="MoeA, C-terminal, domain IV"/>
    <property type="match status" value="1"/>
</dbReference>
<dbReference type="SUPFAM" id="SSF53218">
    <property type="entry name" value="Molybdenum cofactor biosynthesis proteins"/>
    <property type="match status" value="1"/>
</dbReference>
<dbReference type="InterPro" id="IPR036135">
    <property type="entry name" value="MoeA_linker/N_sf"/>
</dbReference>
<dbReference type="AlphaFoldDB" id="A0A1W1C241"/>
<dbReference type="Pfam" id="PF00994">
    <property type="entry name" value="MoCF_biosynth"/>
    <property type="match status" value="1"/>
</dbReference>
<keyword evidence="7" id="KW-0460">Magnesium</keyword>
<dbReference type="Pfam" id="PF03453">
    <property type="entry name" value="MoeA_N"/>
    <property type="match status" value="1"/>
</dbReference>
<dbReference type="FunFam" id="3.40.980.10:FF:000004">
    <property type="entry name" value="Molybdopterin molybdenumtransferase"/>
    <property type="match status" value="1"/>
</dbReference>
<dbReference type="Gene3D" id="2.170.190.11">
    <property type="entry name" value="Molybdopterin biosynthesis moea protein, domain 3"/>
    <property type="match status" value="1"/>
</dbReference>
<dbReference type="EMBL" id="FPHN01000108">
    <property type="protein sequence ID" value="SFV59815.1"/>
    <property type="molecule type" value="Genomic_DNA"/>
</dbReference>
<evidence type="ECO:0000256" key="2">
    <source>
        <dbReference type="ARBA" id="ARBA00005046"/>
    </source>
</evidence>
<evidence type="ECO:0000256" key="4">
    <source>
        <dbReference type="ARBA" id="ARBA00022505"/>
    </source>
</evidence>
<comment type="pathway">
    <text evidence="2">Cofactor biosynthesis; molybdopterin biosynthesis.</text>
</comment>
<dbReference type="InterPro" id="IPR036425">
    <property type="entry name" value="MoaB/Mog-like_dom_sf"/>
</dbReference>
<dbReference type="GO" id="GO:0005829">
    <property type="term" value="C:cytosol"/>
    <property type="evidence" value="ECO:0007669"/>
    <property type="project" value="TreeGrafter"/>
</dbReference>
<dbReference type="CDD" id="cd00887">
    <property type="entry name" value="MoeA"/>
    <property type="match status" value="1"/>
</dbReference>
<dbReference type="InterPro" id="IPR036688">
    <property type="entry name" value="MoeA_C_domain_IV_sf"/>
</dbReference>
<gene>
    <name evidence="11" type="ORF">MNB_SV-14-468</name>
</gene>
<dbReference type="InterPro" id="IPR005110">
    <property type="entry name" value="MoeA_linker/N"/>
</dbReference>
<sequence>MVSINDALEIIYSNIKKKSRHIIPIEESIGAIVSKDYKASFDLPRFDNSAMDGYAVKVDDAGKKVKVKEITYAGDTAEEMFSQGEVVKIMTGAPIPKGCESIVPIEDVLVHEDDITLPNNIKKNMMIRWKGEDIKSGKVFLEANTKITAYSLALLSSQGISHIEVYRKPKVVIFSTGEELKAHYEKIEAHQLYNSNAPMFYARAKELGCDVSYISSSGDTLSSLKESIQNAYDADLILTSGGVSVGDKDFTIQAFQELGMEILFSKIDIKPGKPTTFGKLDNCLVINLPGNPLAGMVNFEMFVKPTILKLSGTKSFYHSLISTKMAIEYAFKAGKNSVILGRWDGTFFTPISNQKPGMVAPIGQADGMIIVTKDIGILQKDKVVKMIPIKVNLQSDKQEDFFIRD</sequence>
<evidence type="ECO:0000256" key="7">
    <source>
        <dbReference type="ARBA" id="ARBA00022842"/>
    </source>
</evidence>
<dbReference type="SUPFAM" id="SSF63867">
    <property type="entry name" value="MoeA C-terminal domain-like"/>
    <property type="match status" value="1"/>
</dbReference>
<accession>A0A1W1C241</accession>
<organism evidence="11">
    <name type="scientific">hydrothermal vent metagenome</name>
    <dbReference type="NCBI Taxonomy" id="652676"/>
    <lineage>
        <taxon>unclassified sequences</taxon>
        <taxon>metagenomes</taxon>
        <taxon>ecological metagenomes</taxon>
    </lineage>
</organism>
<evidence type="ECO:0000259" key="10">
    <source>
        <dbReference type="SMART" id="SM00852"/>
    </source>
</evidence>